<dbReference type="PROSITE" id="PS00455">
    <property type="entry name" value="AMP_BINDING"/>
    <property type="match status" value="1"/>
</dbReference>
<evidence type="ECO:0000259" key="5">
    <source>
        <dbReference type="Pfam" id="PF00501"/>
    </source>
</evidence>
<sequence length="498" mass="54891">MANALVELGAKFGDRIGTLAWNDYRHLELYYGVSGSGMVCHTINPKLFPEQVNYIINHAEDRFIFVDLLVVPLLEALKDHLPMVEGYIILTDEAHMPNTTLPNAMCYETLLSKQSTAFDWPEFDENTASAMCYTSGTTGNPKGVVYSHRSTLLHAICGSMPDAVAASYKETTLPIVPMFHVNAWGSPYASLMAGSKMVMPGPKMADGEALQNLIETEKVTFSSGVPTIWLGLLDYLEKTGKTIPTMTRVSVGGAACPRTIIERFKQQHDIEVVQGWGMTETSPLGTIFCKKAGMEELTQDELFDLQCMQGRGVFGIEMRIVDEKNQELPWDGVAFGALKVKGPWVASGYYGLSKVPGSEGCPVDELGWFDTGDVATINPQGYMRITDRTKDVIKTGGEWVSSIEIENAAVSHPDVAEAAAIGRYHPKWTERPLLVVVRKADKSVSSEQIITFLQSKLHKLSMPDDIVFVDELPHTATGKLNKLALRKTLENYQFPAQA</sequence>
<evidence type="ECO:0000256" key="4">
    <source>
        <dbReference type="ARBA" id="ARBA00023098"/>
    </source>
</evidence>
<dbReference type="EMBL" id="BAEQ01000016">
    <property type="protein sequence ID" value="GAC27822.1"/>
    <property type="molecule type" value="Genomic_DNA"/>
</dbReference>
<evidence type="ECO:0000313" key="7">
    <source>
        <dbReference type="EMBL" id="GAC27822.1"/>
    </source>
</evidence>
<comment type="caution">
    <text evidence="7">The sequence shown here is derived from an EMBL/GenBank/DDBJ whole genome shotgun (WGS) entry which is preliminary data.</text>
</comment>
<keyword evidence="2 7" id="KW-0436">Ligase</keyword>
<dbReference type="GO" id="GO:0016874">
    <property type="term" value="F:ligase activity"/>
    <property type="evidence" value="ECO:0007669"/>
    <property type="project" value="UniProtKB-KW"/>
</dbReference>
<comment type="similarity">
    <text evidence="1">Belongs to the ATP-dependent AMP-binding enzyme family.</text>
</comment>
<protein>
    <submittedName>
        <fullName evidence="7">Medium-chain-fatty-acid--CoA ligase</fullName>
    </submittedName>
</protein>
<organism evidence="7 8">
    <name type="scientific">Brumicola pallidula DSM 14239 = ACAM 615</name>
    <dbReference type="NCBI Taxonomy" id="1121922"/>
    <lineage>
        <taxon>Bacteria</taxon>
        <taxon>Pseudomonadati</taxon>
        <taxon>Pseudomonadota</taxon>
        <taxon>Gammaproteobacteria</taxon>
        <taxon>Alteromonadales</taxon>
        <taxon>Alteromonadaceae</taxon>
        <taxon>Brumicola</taxon>
    </lineage>
</organism>
<evidence type="ECO:0000256" key="2">
    <source>
        <dbReference type="ARBA" id="ARBA00022598"/>
    </source>
</evidence>
<dbReference type="NCBIfam" id="NF004837">
    <property type="entry name" value="PRK06187.1"/>
    <property type="match status" value="1"/>
</dbReference>
<dbReference type="AlphaFoldDB" id="K6ZBW9"/>
<dbReference type="InterPro" id="IPR045851">
    <property type="entry name" value="AMP-bd_C_sf"/>
</dbReference>
<dbReference type="InterPro" id="IPR000873">
    <property type="entry name" value="AMP-dep_synth/lig_dom"/>
</dbReference>
<evidence type="ECO:0000313" key="8">
    <source>
        <dbReference type="Proteomes" id="UP000006251"/>
    </source>
</evidence>
<dbReference type="CDD" id="cd12119">
    <property type="entry name" value="ttLC_FACS_AlkK_like"/>
    <property type="match status" value="1"/>
</dbReference>
<reference evidence="8" key="1">
    <citation type="journal article" date="2014" name="Environ. Microbiol.">
        <title>Comparative genomics of the marine bacterial genus Glaciecola reveals the high degree of genomic diversity and genomic characteristic for cold adaptation.</title>
        <authorList>
            <person name="Qin Q.L."/>
            <person name="Xie B.B."/>
            <person name="Yu Y."/>
            <person name="Shu Y.L."/>
            <person name="Rong J.C."/>
            <person name="Zhang Y.J."/>
            <person name="Zhao D.L."/>
            <person name="Chen X.L."/>
            <person name="Zhang X.Y."/>
            <person name="Chen B."/>
            <person name="Zhou B.C."/>
            <person name="Zhang Y.Z."/>
        </authorList>
    </citation>
    <scope>NUCLEOTIDE SEQUENCE [LARGE SCALE GENOMIC DNA]</scope>
    <source>
        <strain evidence="8">ACAM 615</strain>
    </source>
</reference>
<keyword evidence="8" id="KW-1185">Reference proteome</keyword>
<dbReference type="Gene3D" id="3.40.50.12780">
    <property type="entry name" value="N-terminal domain of ligase-like"/>
    <property type="match status" value="1"/>
</dbReference>
<feature type="domain" description="AMP-dependent synthetase/ligase" evidence="5">
    <location>
        <begin position="1"/>
        <end position="350"/>
    </location>
</feature>
<feature type="domain" description="AMP-binding enzyme C-terminal" evidence="6">
    <location>
        <begin position="404"/>
        <end position="479"/>
    </location>
</feature>
<dbReference type="GO" id="GO:0006631">
    <property type="term" value="P:fatty acid metabolic process"/>
    <property type="evidence" value="ECO:0007669"/>
    <property type="project" value="UniProtKB-KW"/>
</dbReference>
<name>K6ZBW9_9ALTE</name>
<proteinExistence type="inferred from homology"/>
<evidence type="ECO:0000259" key="6">
    <source>
        <dbReference type="Pfam" id="PF13193"/>
    </source>
</evidence>
<accession>K6ZBW9</accession>
<dbReference type="Proteomes" id="UP000006251">
    <property type="component" value="Unassembled WGS sequence"/>
</dbReference>
<dbReference type="Pfam" id="PF13193">
    <property type="entry name" value="AMP-binding_C"/>
    <property type="match status" value="1"/>
</dbReference>
<keyword evidence="4" id="KW-0443">Lipid metabolism</keyword>
<dbReference type="STRING" id="1121922.GCA_000428905_01466"/>
<keyword evidence="3" id="KW-0276">Fatty acid metabolism</keyword>
<dbReference type="SUPFAM" id="SSF56801">
    <property type="entry name" value="Acetyl-CoA synthetase-like"/>
    <property type="match status" value="1"/>
</dbReference>
<dbReference type="InterPro" id="IPR020845">
    <property type="entry name" value="AMP-binding_CS"/>
</dbReference>
<dbReference type="Pfam" id="PF00501">
    <property type="entry name" value="AMP-binding"/>
    <property type="match status" value="1"/>
</dbReference>
<gene>
    <name evidence="7" type="primary">alkK</name>
    <name evidence="7" type="ORF">GPAL_0943</name>
</gene>
<dbReference type="PANTHER" id="PTHR43859">
    <property type="entry name" value="ACYL-ACTIVATING ENZYME"/>
    <property type="match status" value="1"/>
</dbReference>
<dbReference type="PANTHER" id="PTHR43859:SF4">
    <property type="entry name" value="BUTANOATE--COA LIGASE AAE1-RELATED"/>
    <property type="match status" value="1"/>
</dbReference>
<dbReference type="InterPro" id="IPR025110">
    <property type="entry name" value="AMP-bd_C"/>
</dbReference>
<evidence type="ECO:0000256" key="3">
    <source>
        <dbReference type="ARBA" id="ARBA00022832"/>
    </source>
</evidence>
<evidence type="ECO:0000256" key="1">
    <source>
        <dbReference type="ARBA" id="ARBA00006432"/>
    </source>
</evidence>
<dbReference type="Gene3D" id="3.30.300.30">
    <property type="match status" value="1"/>
</dbReference>
<dbReference type="FunFam" id="3.30.300.30:FF:000008">
    <property type="entry name" value="2,3-dihydroxybenzoate-AMP ligase"/>
    <property type="match status" value="1"/>
</dbReference>
<dbReference type="InterPro" id="IPR042099">
    <property type="entry name" value="ANL_N_sf"/>
</dbReference>